<comment type="caution">
    <text evidence="1">The sequence shown here is derived from an EMBL/GenBank/DDBJ whole genome shotgun (WGS) entry which is preliminary data.</text>
</comment>
<evidence type="ECO:0000313" key="1">
    <source>
        <dbReference type="EMBL" id="KAH7907233.1"/>
    </source>
</evidence>
<keyword evidence="2" id="KW-1185">Reference proteome</keyword>
<dbReference type="Proteomes" id="UP000790377">
    <property type="component" value="Unassembled WGS sequence"/>
</dbReference>
<sequence>MQSELLSIDGAVDTTRKIAMVRARKTETTAVGNAMATTITVHVHVHLNSDGQTQISRRFVVCATPTRRSFLSKFEFSTVSSSHIDTGISSSTSASIFNARTSRPHHLFASYGIHSTSPRLRRRELILNLKGSGTGRAGKSPAPTQLQYFHFSLHSCSRHLACIQHLNQALG</sequence>
<name>A0ACB8A2M4_9AGAM</name>
<gene>
    <name evidence="1" type="ORF">BJ138DRAFT_1160613</name>
</gene>
<dbReference type="EMBL" id="MU267924">
    <property type="protein sequence ID" value="KAH7907233.1"/>
    <property type="molecule type" value="Genomic_DNA"/>
</dbReference>
<accession>A0ACB8A2M4</accession>
<evidence type="ECO:0000313" key="2">
    <source>
        <dbReference type="Proteomes" id="UP000790377"/>
    </source>
</evidence>
<reference evidence="1" key="1">
    <citation type="journal article" date="2021" name="New Phytol.">
        <title>Evolutionary innovations through gain and loss of genes in the ectomycorrhizal Boletales.</title>
        <authorList>
            <person name="Wu G."/>
            <person name="Miyauchi S."/>
            <person name="Morin E."/>
            <person name="Kuo A."/>
            <person name="Drula E."/>
            <person name="Varga T."/>
            <person name="Kohler A."/>
            <person name="Feng B."/>
            <person name="Cao Y."/>
            <person name="Lipzen A."/>
            <person name="Daum C."/>
            <person name="Hundley H."/>
            <person name="Pangilinan J."/>
            <person name="Johnson J."/>
            <person name="Barry K."/>
            <person name="LaButti K."/>
            <person name="Ng V."/>
            <person name="Ahrendt S."/>
            <person name="Min B."/>
            <person name="Choi I.G."/>
            <person name="Park H."/>
            <person name="Plett J.M."/>
            <person name="Magnuson J."/>
            <person name="Spatafora J.W."/>
            <person name="Nagy L.G."/>
            <person name="Henrissat B."/>
            <person name="Grigoriev I.V."/>
            <person name="Yang Z.L."/>
            <person name="Xu J."/>
            <person name="Martin F.M."/>
        </authorList>
    </citation>
    <scope>NUCLEOTIDE SEQUENCE</scope>
    <source>
        <strain evidence="1">ATCC 28755</strain>
    </source>
</reference>
<organism evidence="1 2">
    <name type="scientific">Hygrophoropsis aurantiaca</name>
    <dbReference type="NCBI Taxonomy" id="72124"/>
    <lineage>
        <taxon>Eukaryota</taxon>
        <taxon>Fungi</taxon>
        <taxon>Dikarya</taxon>
        <taxon>Basidiomycota</taxon>
        <taxon>Agaricomycotina</taxon>
        <taxon>Agaricomycetes</taxon>
        <taxon>Agaricomycetidae</taxon>
        <taxon>Boletales</taxon>
        <taxon>Coniophorineae</taxon>
        <taxon>Hygrophoropsidaceae</taxon>
        <taxon>Hygrophoropsis</taxon>
    </lineage>
</organism>
<proteinExistence type="predicted"/>
<protein>
    <submittedName>
        <fullName evidence="1">Uncharacterized protein</fullName>
    </submittedName>
</protein>